<organism evidence="7 8">
    <name type="scientific">Tistrella bauzanensis</name>
    <dbReference type="NCBI Taxonomy" id="657419"/>
    <lineage>
        <taxon>Bacteria</taxon>
        <taxon>Pseudomonadati</taxon>
        <taxon>Pseudomonadota</taxon>
        <taxon>Alphaproteobacteria</taxon>
        <taxon>Geminicoccales</taxon>
        <taxon>Geminicoccaceae</taxon>
        <taxon>Tistrella</taxon>
    </lineage>
</organism>
<feature type="domain" description="HTH gntR-type" evidence="6">
    <location>
        <begin position="6"/>
        <end position="74"/>
    </location>
</feature>
<protein>
    <submittedName>
        <fullName evidence="7">GntR family transcriptional regulator</fullName>
    </submittedName>
</protein>
<evidence type="ECO:0000256" key="2">
    <source>
        <dbReference type="ARBA" id="ARBA00022898"/>
    </source>
</evidence>
<gene>
    <name evidence="7" type="ORF">GCM10011505_00700</name>
</gene>
<dbReference type="CDD" id="cd00609">
    <property type="entry name" value="AAT_like"/>
    <property type="match status" value="1"/>
</dbReference>
<sequence length="437" mass="46014">MHFVTGRSAADIAASVERAIRTGQVSPGEQLPSVREVAERLGVNRNTVTAAYARLRDAGLVTGNGRQGSRVAGTPSVEIYRTIIPADVRDLASGNVDASLLPDLRPWLAALDLAPGGYEMVEDDPDLVRFATHAFRTDGLPAGRVAVVSGAMDGLERGLRAHLRQGDAIGIEDPGYVSALLLVRSLGLKPVPLPLDDDGVQVEALEAALAAGIRGVVLTPRAQNPTGSCMSAERAAALAAVLDRHPDVVLIEDDHASAVSGAPPVTAAPAHPGSRPWAIIRSVSKFLGPDLRLAVMTGDAMTIARLQDQQALGPRWVSHIIQRLVMQVWSAPETTGLIARAATSYAARRERLLACLAAEGITGTARSGLHVWVPVQREAEVVQGMLARGWAIQAGEIFRLRSGPGVRIGIAGLAAGEEEAVARALADSMRPGRLLYT</sequence>
<dbReference type="InterPro" id="IPR051446">
    <property type="entry name" value="HTH_trans_reg/aminotransferase"/>
</dbReference>
<evidence type="ECO:0000256" key="3">
    <source>
        <dbReference type="ARBA" id="ARBA00023015"/>
    </source>
</evidence>
<dbReference type="Proteomes" id="UP000603352">
    <property type="component" value="Unassembled WGS sequence"/>
</dbReference>
<dbReference type="EMBL" id="BMDZ01000001">
    <property type="protein sequence ID" value="GGB23346.1"/>
    <property type="molecule type" value="Genomic_DNA"/>
</dbReference>
<keyword evidence="5" id="KW-0804">Transcription</keyword>
<dbReference type="PRINTS" id="PR00035">
    <property type="entry name" value="HTHGNTR"/>
</dbReference>
<keyword evidence="3" id="KW-0805">Transcription regulation</keyword>
<evidence type="ECO:0000256" key="1">
    <source>
        <dbReference type="ARBA" id="ARBA00005384"/>
    </source>
</evidence>
<dbReference type="RefSeq" id="WP_188573965.1">
    <property type="nucleotide sequence ID" value="NZ_BMDZ01000001.1"/>
</dbReference>
<evidence type="ECO:0000256" key="4">
    <source>
        <dbReference type="ARBA" id="ARBA00023125"/>
    </source>
</evidence>
<keyword evidence="8" id="KW-1185">Reference proteome</keyword>
<dbReference type="PANTHER" id="PTHR46577">
    <property type="entry name" value="HTH-TYPE TRANSCRIPTIONAL REGULATORY PROTEIN GABR"/>
    <property type="match status" value="1"/>
</dbReference>
<name>A0ABQ1I8L8_9PROT</name>
<dbReference type="Gene3D" id="3.40.640.10">
    <property type="entry name" value="Type I PLP-dependent aspartate aminotransferase-like (Major domain)"/>
    <property type="match status" value="1"/>
</dbReference>
<dbReference type="PROSITE" id="PS50949">
    <property type="entry name" value="HTH_GNTR"/>
    <property type="match status" value="1"/>
</dbReference>
<dbReference type="InterPro" id="IPR015421">
    <property type="entry name" value="PyrdxlP-dep_Trfase_major"/>
</dbReference>
<keyword evidence="4" id="KW-0238">DNA-binding</keyword>
<dbReference type="Pfam" id="PF00392">
    <property type="entry name" value="GntR"/>
    <property type="match status" value="1"/>
</dbReference>
<comment type="caution">
    <text evidence="7">The sequence shown here is derived from an EMBL/GenBank/DDBJ whole genome shotgun (WGS) entry which is preliminary data.</text>
</comment>
<comment type="similarity">
    <text evidence="1">In the C-terminal section; belongs to the class-I pyridoxal-phosphate-dependent aminotransferase family.</text>
</comment>
<dbReference type="InterPro" id="IPR000524">
    <property type="entry name" value="Tscrpt_reg_HTH_GntR"/>
</dbReference>
<dbReference type="InterPro" id="IPR036388">
    <property type="entry name" value="WH-like_DNA-bd_sf"/>
</dbReference>
<dbReference type="Pfam" id="PF00155">
    <property type="entry name" value="Aminotran_1_2"/>
    <property type="match status" value="1"/>
</dbReference>
<evidence type="ECO:0000256" key="5">
    <source>
        <dbReference type="ARBA" id="ARBA00023163"/>
    </source>
</evidence>
<dbReference type="CDD" id="cd07377">
    <property type="entry name" value="WHTH_GntR"/>
    <property type="match status" value="1"/>
</dbReference>
<dbReference type="InterPro" id="IPR015424">
    <property type="entry name" value="PyrdxlP-dep_Trfase"/>
</dbReference>
<dbReference type="Gene3D" id="1.10.10.10">
    <property type="entry name" value="Winged helix-like DNA-binding domain superfamily/Winged helix DNA-binding domain"/>
    <property type="match status" value="1"/>
</dbReference>
<evidence type="ECO:0000313" key="8">
    <source>
        <dbReference type="Proteomes" id="UP000603352"/>
    </source>
</evidence>
<dbReference type="SMART" id="SM00345">
    <property type="entry name" value="HTH_GNTR"/>
    <property type="match status" value="1"/>
</dbReference>
<evidence type="ECO:0000313" key="7">
    <source>
        <dbReference type="EMBL" id="GGB23346.1"/>
    </source>
</evidence>
<evidence type="ECO:0000259" key="6">
    <source>
        <dbReference type="PROSITE" id="PS50949"/>
    </source>
</evidence>
<dbReference type="PANTHER" id="PTHR46577:SF2">
    <property type="entry name" value="TRANSCRIPTIONAL REGULATORY PROTEIN"/>
    <property type="match status" value="1"/>
</dbReference>
<reference evidence="8" key="1">
    <citation type="journal article" date="2019" name="Int. J. Syst. Evol. Microbiol.">
        <title>The Global Catalogue of Microorganisms (GCM) 10K type strain sequencing project: providing services to taxonomists for standard genome sequencing and annotation.</title>
        <authorList>
            <consortium name="The Broad Institute Genomics Platform"/>
            <consortium name="The Broad Institute Genome Sequencing Center for Infectious Disease"/>
            <person name="Wu L."/>
            <person name="Ma J."/>
        </authorList>
    </citation>
    <scope>NUCLEOTIDE SEQUENCE [LARGE SCALE GENOMIC DNA]</scope>
    <source>
        <strain evidence="8">CGMCC 1.10188</strain>
    </source>
</reference>
<dbReference type="SUPFAM" id="SSF53383">
    <property type="entry name" value="PLP-dependent transferases"/>
    <property type="match status" value="1"/>
</dbReference>
<dbReference type="InterPro" id="IPR036390">
    <property type="entry name" value="WH_DNA-bd_sf"/>
</dbReference>
<dbReference type="SUPFAM" id="SSF46785">
    <property type="entry name" value="Winged helix' DNA-binding domain"/>
    <property type="match status" value="1"/>
</dbReference>
<dbReference type="InterPro" id="IPR004839">
    <property type="entry name" value="Aminotransferase_I/II_large"/>
</dbReference>
<proteinExistence type="inferred from homology"/>
<keyword evidence="2" id="KW-0663">Pyridoxal phosphate</keyword>
<accession>A0ABQ1I8L8</accession>